<evidence type="ECO:0000313" key="8">
    <source>
        <dbReference type="EMBL" id="HDX32450.1"/>
    </source>
</evidence>
<dbReference type="Pfam" id="PF00150">
    <property type="entry name" value="Cellulase"/>
    <property type="match status" value="1"/>
</dbReference>
<sequence>MEIMRFPLRVFVLCIGAALLLTACGGGSEPTPTPTKTPVTAQGQATPTPTIAPASNQNSGAAPAQPDAPTAAQPTPPPQQYARVAVDQLNIRSGPGTQNSIVRVANAGETFLVLGRSEDGAWLQLAENGAPLGWGAAEFMTLVEQSAATPSGAGTAQSPSSGPGGFTGSFAPATMTSPDYGVQVFVWWREEIRDRDLDLVKDAGFNWMKQTFSWEAIEGAGRGRFDWSIADQVVSHANARGLKILARLSLDPEVRNFWAGEPPQNGDAFAEFAAALATRYNCQPGAVGCIQAYQIWNEPNLAREWGGKRPNPAEYVQFLGKAYRAIKAANPNAIVISAGMAPTGDNNEIAMPDDLFYEQMYQAMGGNSNGYFDALGVHGAGYAAPPELDPEEAVRNPKYGGYRFFAFRHVEDIRRIMERYGDSNKKIVLLEFGWTFDSVNPAYKWHGADAGIDMFVQADYLKRAYQYAAANWRPWIGLMSALTMPNLDWLNDGNPQDEEQYWWALMEPSPIDALHWRPAYIELCIYLNGLKGQRCKYDPNP</sequence>
<dbReference type="InterPro" id="IPR051923">
    <property type="entry name" value="Glycosyl_Hydrolase_39"/>
</dbReference>
<dbReference type="EMBL" id="DSMG01000134">
    <property type="protein sequence ID" value="HDX32450.1"/>
    <property type="molecule type" value="Genomic_DNA"/>
</dbReference>
<dbReference type="SUPFAM" id="SSF51445">
    <property type="entry name" value="(Trans)glycosidases"/>
    <property type="match status" value="1"/>
</dbReference>
<comment type="similarity">
    <text evidence="3">Belongs to the glycosyl hydrolase 5 (cellulase A) family.</text>
</comment>
<gene>
    <name evidence="8" type="ORF">ENQ20_13330</name>
</gene>
<keyword evidence="1 3" id="KW-0378">Hydrolase</keyword>
<evidence type="ECO:0000256" key="4">
    <source>
        <dbReference type="SAM" id="MobiDB-lite"/>
    </source>
</evidence>
<dbReference type="Gene3D" id="2.30.30.40">
    <property type="entry name" value="SH3 Domains"/>
    <property type="match status" value="1"/>
</dbReference>
<evidence type="ECO:0000256" key="5">
    <source>
        <dbReference type="SAM" id="SignalP"/>
    </source>
</evidence>
<feature type="compositionally biased region" description="Low complexity" evidence="4">
    <location>
        <begin position="61"/>
        <end position="73"/>
    </location>
</feature>
<dbReference type="InterPro" id="IPR003646">
    <property type="entry name" value="SH3-like_bac-type"/>
</dbReference>
<dbReference type="GO" id="GO:0000272">
    <property type="term" value="P:polysaccharide catabolic process"/>
    <property type="evidence" value="ECO:0007669"/>
    <property type="project" value="InterPro"/>
</dbReference>
<dbReference type="InterPro" id="IPR001547">
    <property type="entry name" value="Glyco_hydro_5"/>
</dbReference>
<dbReference type="PANTHER" id="PTHR12631">
    <property type="entry name" value="ALPHA-L-IDURONIDASE"/>
    <property type="match status" value="1"/>
</dbReference>
<feature type="domain" description="Glycoside hydrolase family 5" evidence="6">
    <location>
        <begin position="182"/>
        <end position="354"/>
    </location>
</feature>
<feature type="signal peptide" evidence="5">
    <location>
        <begin position="1"/>
        <end position="23"/>
    </location>
</feature>
<dbReference type="Gene3D" id="3.20.20.80">
    <property type="entry name" value="Glycosidases"/>
    <property type="match status" value="1"/>
</dbReference>
<feature type="compositionally biased region" description="Polar residues" evidence="4">
    <location>
        <begin position="41"/>
        <end position="60"/>
    </location>
</feature>
<evidence type="ECO:0000256" key="2">
    <source>
        <dbReference type="ARBA" id="ARBA00023295"/>
    </source>
</evidence>
<feature type="compositionally biased region" description="Polar residues" evidence="4">
    <location>
        <begin position="148"/>
        <end position="157"/>
    </location>
</feature>
<accession>A0A7C1JYW6</accession>
<reference evidence="8" key="1">
    <citation type="journal article" date="2020" name="mSystems">
        <title>Genome- and Community-Level Interaction Insights into Carbon Utilization and Element Cycling Functions of Hydrothermarchaeota in Hydrothermal Sediment.</title>
        <authorList>
            <person name="Zhou Z."/>
            <person name="Liu Y."/>
            <person name="Xu W."/>
            <person name="Pan J."/>
            <person name="Luo Z.H."/>
            <person name="Li M."/>
        </authorList>
    </citation>
    <scope>NUCLEOTIDE SEQUENCE [LARGE SCALE GENOMIC DNA]</scope>
    <source>
        <strain evidence="8">SpSt-289</strain>
    </source>
</reference>
<proteinExistence type="inferred from homology"/>
<dbReference type="AlphaFoldDB" id="A0A7C1JYW6"/>
<feature type="domain" description="SH3b" evidence="7">
    <location>
        <begin position="88"/>
        <end position="139"/>
    </location>
</feature>
<dbReference type="PROSITE" id="PS51257">
    <property type="entry name" value="PROKAR_LIPOPROTEIN"/>
    <property type="match status" value="1"/>
</dbReference>
<dbReference type="GO" id="GO:0004553">
    <property type="term" value="F:hydrolase activity, hydrolyzing O-glycosyl compounds"/>
    <property type="evidence" value="ECO:0007669"/>
    <property type="project" value="InterPro"/>
</dbReference>
<evidence type="ECO:0000256" key="3">
    <source>
        <dbReference type="RuleBase" id="RU361153"/>
    </source>
</evidence>
<dbReference type="PANTHER" id="PTHR12631:SF10">
    <property type="entry name" value="BETA-XYLOSIDASE-LIKE PROTEIN-RELATED"/>
    <property type="match status" value="1"/>
</dbReference>
<comment type="caution">
    <text evidence="8">The sequence shown here is derived from an EMBL/GenBank/DDBJ whole genome shotgun (WGS) entry which is preliminary data.</text>
</comment>
<feature type="chain" id="PRO_5028436961" description="SH3b domain-containing protein" evidence="5">
    <location>
        <begin position="24"/>
        <end position="541"/>
    </location>
</feature>
<dbReference type="Pfam" id="PF08239">
    <property type="entry name" value="SH3_3"/>
    <property type="match status" value="1"/>
</dbReference>
<feature type="region of interest" description="Disordered" evidence="4">
    <location>
        <begin position="148"/>
        <end position="172"/>
    </location>
</feature>
<protein>
    <recommendedName>
        <fullName evidence="9">SH3b domain-containing protein</fullName>
    </recommendedName>
</protein>
<feature type="region of interest" description="Disordered" evidence="4">
    <location>
        <begin position="28"/>
        <end position="78"/>
    </location>
</feature>
<organism evidence="8">
    <name type="scientific">Caldilinea aerophila</name>
    <dbReference type="NCBI Taxonomy" id="133453"/>
    <lineage>
        <taxon>Bacteria</taxon>
        <taxon>Bacillati</taxon>
        <taxon>Chloroflexota</taxon>
        <taxon>Caldilineae</taxon>
        <taxon>Caldilineales</taxon>
        <taxon>Caldilineaceae</taxon>
        <taxon>Caldilinea</taxon>
    </lineage>
</organism>
<name>A0A7C1JYW6_9CHLR</name>
<evidence type="ECO:0000259" key="7">
    <source>
        <dbReference type="Pfam" id="PF08239"/>
    </source>
</evidence>
<dbReference type="InterPro" id="IPR017853">
    <property type="entry name" value="GH"/>
</dbReference>
<evidence type="ECO:0000259" key="6">
    <source>
        <dbReference type="Pfam" id="PF00150"/>
    </source>
</evidence>
<evidence type="ECO:0000256" key="1">
    <source>
        <dbReference type="ARBA" id="ARBA00022801"/>
    </source>
</evidence>
<keyword evidence="5" id="KW-0732">Signal</keyword>
<evidence type="ECO:0008006" key="9">
    <source>
        <dbReference type="Google" id="ProtNLM"/>
    </source>
</evidence>
<keyword evidence="2 3" id="KW-0326">Glycosidase</keyword>